<sequence length="209" mass="22725">MASCRATVSFMATGQSDDGLQSYLDEDPGARPLSDWLWGLSRWGTLVLVRAALAIAEACVERWRRGAPRDEGWQHHFASSTLPQDALTALCAWLERGGRPGDARLESCTEELRDLIGNAEFFDDEASGGGSEREQAVASGRAILMALEASQWTAERATEDVPDEAERQAIASSGPAQELLAGARAYRHALPESSEAKVRELIRDALRAK</sequence>
<dbReference type="RefSeq" id="WP_267537239.1">
    <property type="nucleotide sequence ID" value="NZ_JAPNKA010000001.1"/>
</dbReference>
<proteinExistence type="predicted"/>
<evidence type="ECO:0000313" key="2">
    <source>
        <dbReference type="Proteomes" id="UP001207654"/>
    </source>
</evidence>
<reference evidence="1 2" key="1">
    <citation type="submission" date="2022-11" db="EMBL/GenBank/DDBJ databases">
        <title>Minimal conservation of predation-associated metabolite biosynthetic gene clusters underscores biosynthetic potential of Myxococcota including descriptions for ten novel species: Archangium lansinium sp. nov., Myxococcus landrumus sp. nov., Nannocystis bai.</title>
        <authorList>
            <person name="Ahearne A."/>
            <person name="Stevens C."/>
            <person name="Phillips K."/>
        </authorList>
    </citation>
    <scope>NUCLEOTIDE SEQUENCE [LARGE SCALE GENOMIC DNA]</scope>
    <source>
        <strain evidence="1 2">MIWBW</strain>
    </source>
</reference>
<dbReference type="EMBL" id="JAPNKA010000001">
    <property type="protein sequence ID" value="MCY1078459.1"/>
    <property type="molecule type" value="Genomic_DNA"/>
</dbReference>
<evidence type="ECO:0000313" key="1">
    <source>
        <dbReference type="EMBL" id="MCY1078459.1"/>
    </source>
</evidence>
<accession>A0ABT4AC31</accession>
<organism evidence="1 2">
    <name type="scientific">Archangium lansingense</name>
    <dbReference type="NCBI Taxonomy" id="2995310"/>
    <lineage>
        <taxon>Bacteria</taxon>
        <taxon>Pseudomonadati</taxon>
        <taxon>Myxococcota</taxon>
        <taxon>Myxococcia</taxon>
        <taxon>Myxococcales</taxon>
        <taxon>Cystobacterineae</taxon>
        <taxon>Archangiaceae</taxon>
        <taxon>Archangium</taxon>
    </lineage>
</organism>
<name>A0ABT4AC31_9BACT</name>
<keyword evidence="2" id="KW-1185">Reference proteome</keyword>
<comment type="caution">
    <text evidence="1">The sequence shown here is derived from an EMBL/GenBank/DDBJ whole genome shotgun (WGS) entry which is preliminary data.</text>
</comment>
<protein>
    <submittedName>
        <fullName evidence="1">Uncharacterized protein</fullName>
    </submittedName>
</protein>
<gene>
    <name evidence="1" type="ORF">OV287_28680</name>
</gene>
<dbReference type="Proteomes" id="UP001207654">
    <property type="component" value="Unassembled WGS sequence"/>
</dbReference>